<feature type="region of interest" description="Disordered" evidence="7">
    <location>
        <begin position="1"/>
        <end position="104"/>
    </location>
</feature>
<evidence type="ECO:0000256" key="7">
    <source>
        <dbReference type="SAM" id="MobiDB-lite"/>
    </source>
</evidence>
<dbReference type="PANTHER" id="PTHR18034">
    <property type="entry name" value="CELL CYCLE CONTROL PROTEIN CWF22-RELATED"/>
    <property type="match status" value="1"/>
</dbReference>
<dbReference type="GO" id="GO:0003723">
    <property type="term" value="F:RNA binding"/>
    <property type="evidence" value="ECO:0007669"/>
    <property type="project" value="InterPro"/>
</dbReference>
<dbReference type="InterPro" id="IPR003891">
    <property type="entry name" value="Initiation_fac_eIF4g_MI"/>
</dbReference>
<dbReference type="PROSITE" id="PS51366">
    <property type="entry name" value="MI"/>
    <property type="match status" value="1"/>
</dbReference>
<dbReference type="OrthoDB" id="1924287at2759"/>
<dbReference type="FunCoup" id="Q23JX2">
    <property type="interactions" value="613"/>
</dbReference>
<accession>Q23JX2</accession>
<feature type="domain" description="MI" evidence="8">
    <location>
        <begin position="503"/>
        <end position="619"/>
    </location>
</feature>
<evidence type="ECO:0000256" key="6">
    <source>
        <dbReference type="SAM" id="Coils"/>
    </source>
</evidence>
<reference evidence="10" key="1">
    <citation type="journal article" date="2006" name="PLoS Biol.">
        <title>Macronuclear genome sequence of the ciliate Tetrahymena thermophila, a model eukaryote.</title>
        <authorList>
            <person name="Eisen J.A."/>
            <person name="Coyne R.S."/>
            <person name="Wu M."/>
            <person name="Wu D."/>
            <person name="Thiagarajan M."/>
            <person name="Wortman J.R."/>
            <person name="Badger J.H."/>
            <person name="Ren Q."/>
            <person name="Amedeo P."/>
            <person name="Jones K.M."/>
            <person name="Tallon L.J."/>
            <person name="Delcher A.L."/>
            <person name="Salzberg S.L."/>
            <person name="Silva J.C."/>
            <person name="Haas B.J."/>
            <person name="Majoros W.H."/>
            <person name="Farzad M."/>
            <person name="Carlton J.M."/>
            <person name="Smith R.K. Jr."/>
            <person name="Garg J."/>
            <person name="Pearlman R.E."/>
            <person name="Karrer K.M."/>
            <person name="Sun L."/>
            <person name="Manning G."/>
            <person name="Elde N.C."/>
            <person name="Turkewitz A.P."/>
            <person name="Asai D.J."/>
            <person name="Wilkes D.E."/>
            <person name="Wang Y."/>
            <person name="Cai H."/>
            <person name="Collins K."/>
            <person name="Stewart B.A."/>
            <person name="Lee S.R."/>
            <person name="Wilamowska K."/>
            <person name="Weinberg Z."/>
            <person name="Ruzzo W.L."/>
            <person name="Wloga D."/>
            <person name="Gaertig J."/>
            <person name="Frankel J."/>
            <person name="Tsao C.-C."/>
            <person name="Gorovsky M.A."/>
            <person name="Keeling P.J."/>
            <person name="Waller R.F."/>
            <person name="Patron N.J."/>
            <person name="Cherry J.M."/>
            <person name="Stover N.A."/>
            <person name="Krieger C.J."/>
            <person name="del Toro C."/>
            <person name="Ryder H.F."/>
            <person name="Williamson S.C."/>
            <person name="Barbeau R.A."/>
            <person name="Hamilton E.P."/>
            <person name="Orias E."/>
        </authorList>
    </citation>
    <scope>NUCLEOTIDE SEQUENCE [LARGE SCALE GENOMIC DNA]</scope>
    <source>
        <strain evidence="10">SB210</strain>
    </source>
</reference>
<dbReference type="GO" id="GO:0071013">
    <property type="term" value="C:catalytic step 2 spliceosome"/>
    <property type="evidence" value="ECO:0007669"/>
    <property type="project" value="TreeGrafter"/>
</dbReference>
<keyword evidence="3" id="KW-0507">mRNA processing</keyword>
<sequence>MGSDRREKNRSRSKSRDRDRKNNKKREDRSRSKSGDRGDRHQKNSFKSRNDKYRSRSRSTEKPKYKDEKEKSSRYERSRDNDKRDSKRDEKYDSRKEVEKNFGKNKNEVLIEISNEERQGGNRNQKDKVDESDLITSLKEDVGFLTIEYNRKQQEEREKAIQEAKDAKEKRTIELFTPASGRAGGVYVPPYKLRLLQEEMMKQNDNKSEEHQKLMWDLLRKSINGIVNKINISNIQNVIVELFNENLIRGKGLFARAIIKAQLSSPNFTHVYAALIAVVNTKMPDIVDLIIRRVILQFQRSYKRNNKLVCEAAIKMIAHLINQRVLSDYVGLQLMFLLLDDPNEDKVDLACQFMIEAGQVLSDSTPEGVNAIFERLKGILHEGECERRIQYSIEHLFAVRKTKYKDHPGVIPELDLVEEDDIIEHNYEVLDQIDPEDHENLFKFDPHYEKTEQEWEKIKLEILGEENILSLKQIKTGIEEEQEDDDNQDQMVIKDLTDEDRVNLRRTIYLVIMSSVDFEECAHKILKMSLGVGHEEEICQMIIECCQNERTYLKFYGLLAQRFCEMTELYKDKFMSCFVELYSTIHRYETAKIRNSAKFYAHLFYTDSIDWRIFACITLTQETTTASSRIFIKNLILEICENTGLENLQERFSKEEHQEFFNGLFPIDHPRNTRFAINFFISIGLGALTEKLSEHLKKQTEEMQKLQLEQQMQAVQQMLQNEDQSSSSSSSDSSSDSSDSDSSNSDSDSDDEDKKSSDSSDSESDKKKKKNKDSQKKKAEQKSKSKKK</sequence>
<evidence type="ECO:0000256" key="4">
    <source>
        <dbReference type="ARBA" id="ARBA00023187"/>
    </source>
</evidence>
<keyword evidence="10" id="KW-1185">Reference proteome</keyword>
<evidence type="ECO:0000256" key="5">
    <source>
        <dbReference type="ARBA" id="ARBA00023242"/>
    </source>
</evidence>
<evidence type="ECO:0000313" key="9">
    <source>
        <dbReference type="EMBL" id="EAR97071.2"/>
    </source>
</evidence>
<dbReference type="eggNOG" id="KOG2140">
    <property type="taxonomic scope" value="Eukaryota"/>
</dbReference>
<dbReference type="HOGENOM" id="CLU_006308_2_1_1"/>
<comment type="similarity">
    <text evidence="2">Belongs to the CWC22 family.</text>
</comment>
<dbReference type="OMA" id="ILTEDMR"/>
<dbReference type="Proteomes" id="UP000009168">
    <property type="component" value="Unassembled WGS sequence"/>
</dbReference>
<dbReference type="EMBL" id="GG662673">
    <property type="protein sequence ID" value="EAR97071.2"/>
    <property type="molecule type" value="Genomic_DNA"/>
</dbReference>
<feature type="coiled-coil region" evidence="6">
    <location>
        <begin position="150"/>
        <end position="213"/>
    </location>
</feature>
<dbReference type="GeneID" id="7833703"/>
<name>Q23JX2_TETTS</name>
<evidence type="ECO:0000256" key="1">
    <source>
        <dbReference type="ARBA" id="ARBA00004123"/>
    </source>
</evidence>
<organism evidence="9 10">
    <name type="scientific">Tetrahymena thermophila (strain SB210)</name>
    <dbReference type="NCBI Taxonomy" id="312017"/>
    <lineage>
        <taxon>Eukaryota</taxon>
        <taxon>Sar</taxon>
        <taxon>Alveolata</taxon>
        <taxon>Ciliophora</taxon>
        <taxon>Intramacronucleata</taxon>
        <taxon>Oligohymenophorea</taxon>
        <taxon>Hymenostomatida</taxon>
        <taxon>Tetrahymenina</taxon>
        <taxon>Tetrahymenidae</taxon>
        <taxon>Tetrahymena</taxon>
    </lineage>
</organism>
<dbReference type="AlphaFoldDB" id="Q23JX2"/>
<evidence type="ECO:0000256" key="2">
    <source>
        <dbReference type="ARBA" id="ARBA00006856"/>
    </source>
</evidence>
<feature type="compositionally biased region" description="Basic and acidic residues" evidence="7">
    <location>
        <begin position="752"/>
        <end position="788"/>
    </location>
</feature>
<proteinExistence type="inferred from homology"/>
<feature type="compositionally biased region" description="Low complexity" evidence="7">
    <location>
        <begin position="715"/>
        <end position="746"/>
    </location>
</feature>
<dbReference type="InterPro" id="IPR050781">
    <property type="entry name" value="CWC22_splicing_factor"/>
</dbReference>
<dbReference type="InterPro" id="IPR016024">
    <property type="entry name" value="ARM-type_fold"/>
</dbReference>
<dbReference type="RefSeq" id="XP_001017316.2">
    <property type="nucleotide sequence ID" value="XM_001017316.3"/>
</dbReference>
<dbReference type="Pfam" id="PF02847">
    <property type="entry name" value="MA3"/>
    <property type="match status" value="1"/>
</dbReference>
<dbReference type="SMART" id="SM00544">
    <property type="entry name" value="MA3"/>
    <property type="match status" value="1"/>
</dbReference>
<evidence type="ECO:0000259" key="8">
    <source>
        <dbReference type="PROSITE" id="PS51366"/>
    </source>
</evidence>
<keyword evidence="5" id="KW-0539">Nucleus</keyword>
<dbReference type="STRING" id="312017.Q23JX2"/>
<feature type="compositionally biased region" description="Basic and acidic residues" evidence="7">
    <location>
        <begin position="14"/>
        <end position="104"/>
    </location>
</feature>
<dbReference type="InterPro" id="IPR003890">
    <property type="entry name" value="MIF4G-like_typ-3"/>
</dbReference>
<dbReference type="KEGG" id="tet:TTHERM_00196620"/>
<dbReference type="SUPFAM" id="SSF48371">
    <property type="entry name" value="ARM repeat"/>
    <property type="match status" value="1"/>
</dbReference>
<keyword evidence="6" id="KW-0175">Coiled coil</keyword>
<gene>
    <name evidence="9" type="ORF">TTHERM_00196620</name>
</gene>
<dbReference type="SMART" id="SM00543">
    <property type="entry name" value="MIF4G"/>
    <property type="match status" value="1"/>
</dbReference>
<evidence type="ECO:0000313" key="10">
    <source>
        <dbReference type="Proteomes" id="UP000009168"/>
    </source>
</evidence>
<dbReference type="PANTHER" id="PTHR18034:SF3">
    <property type="entry name" value="PRE-MRNA-SPLICING FACTOR CWC22 HOMOLOG"/>
    <property type="match status" value="1"/>
</dbReference>
<comment type="subcellular location">
    <subcellularLocation>
        <location evidence="1">Nucleus</location>
    </subcellularLocation>
</comment>
<dbReference type="GO" id="GO:0000398">
    <property type="term" value="P:mRNA splicing, via spliceosome"/>
    <property type="evidence" value="ECO:0007669"/>
    <property type="project" value="TreeGrafter"/>
</dbReference>
<keyword evidence="4" id="KW-0508">mRNA splicing</keyword>
<evidence type="ECO:0000256" key="3">
    <source>
        <dbReference type="ARBA" id="ARBA00022664"/>
    </source>
</evidence>
<feature type="region of interest" description="Disordered" evidence="7">
    <location>
        <begin position="715"/>
        <end position="788"/>
    </location>
</feature>
<protein>
    <submittedName>
        <fullName evidence="9">MIF4G domain protein</fullName>
    </submittedName>
</protein>
<dbReference type="Gene3D" id="1.25.40.180">
    <property type="match status" value="1"/>
</dbReference>
<dbReference type="InParanoid" id="Q23JX2"/>